<dbReference type="EMBL" id="BAABHM010000043">
    <property type="protein sequence ID" value="GAA4726433.1"/>
    <property type="molecule type" value="Genomic_DNA"/>
</dbReference>
<dbReference type="InterPro" id="IPR038109">
    <property type="entry name" value="DNA_bind_recomb_sf"/>
</dbReference>
<dbReference type="PROSITE" id="PS51737">
    <property type="entry name" value="RECOMBINASE_DNA_BIND"/>
    <property type="match status" value="1"/>
</dbReference>
<organism evidence="3 4">
    <name type="scientific">Promicromonospora umidemergens</name>
    <dbReference type="NCBI Taxonomy" id="629679"/>
    <lineage>
        <taxon>Bacteria</taxon>
        <taxon>Bacillati</taxon>
        <taxon>Actinomycetota</taxon>
        <taxon>Actinomycetes</taxon>
        <taxon>Micrococcales</taxon>
        <taxon>Promicromonosporaceae</taxon>
        <taxon>Promicromonospora</taxon>
    </lineage>
</organism>
<dbReference type="Gene3D" id="3.40.50.1390">
    <property type="entry name" value="Resolvase, N-terminal catalytic domain"/>
    <property type="match status" value="1"/>
</dbReference>
<keyword evidence="4" id="KW-1185">Reference proteome</keyword>
<dbReference type="Proteomes" id="UP001500843">
    <property type="component" value="Unassembled WGS sequence"/>
</dbReference>
<dbReference type="InterPro" id="IPR006119">
    <property type="entry name" value="Resolv_N"/>
</dbReference>
<dbReference type="PANTHER" id="PTHR30461:SF23">
    <property type="entry name" value="DNA RECOMBINASE-RELATED"/>
    <property type="match status" value="1"/>
</dbReference>
<dbReference type="SMART" id="SM00857">
    <property type="entry name" value="Resolvase"/>
    <property type="match status" value="1"/>
</dbReference>
<dbReference type="PANTHER" id="PTHR30461">
    <property type="entry name" value="DNA-INVERTASE FROM LAMBDOID PROPHAGE"/>
    <property type="match status" value="1"/>
</dbReference>
<reference evidence="4" key="1">
    <citation type="journal article" date="2019" name="Int. J. Syst. Evol. Microbiol.">
        <title>The Global Catalogue of Microorganisms (GCM) 10K type strain sequencing project: providing services to taxonomists for standard genome sequencing and annotation.</title>
        <authorList>
            <consortium name="The Broad Institute Genomics Platform"/>
            <consortium name="The Broad Institute Genome Sequencing Center for Infectious Disease"/>
            <person name="Wu L."/>
            <person name="Ma J."/>
        </authorList>
    </citation>
    <scope>NUCLEOTIDE SEQUENCE [LARGE SCALE GENOMIC DNA]</scope>
    <source>
        <strain evidence="4">JCM 17975</strain>
    </source>
</reference>
<gene>
    <name evidence="3" type="ORF">GCM10023198_59470</name>
</gene>
<comment type="caution">
    <text evidence="3">The sequence shown here is derived from an EMBL/GenBank/DDBJ whole genome shotgun (WGS) entry which is preliminary data.</text>
</comment>
<dbReference type="CDD" id="cd00338">
    <property type="entry name" value="Ser_Recombinase"/>
    <property type="match status" value="1"/>
</dbReference>
<dbReference type="RefSeq" id="WP_253877329.1">
    <property type="nucleotide sequence ID" value="NZ_BAABHM010000043.1"/>
</dbReference>
<dbReference type="InterPro" id="IPR050639">
    <property type="entry name" value="SSR_resolvase"/>
</dbReference>
<accession>A0ABP8YHB5</accession>
<dbReference type="SUPFAM" id="SSF53041">
    <property type="entry name" value="Resolvase-like"/>
    <property type="match status" value="1"/>
</dbReference>
<dbReference type="Pfam" id="PF07508">
    <property type="entry name" value="Recombinase"/>
    <property type="match status" value="1"/>
</dbReference>
<protein>
    <submittedName>
        <fullName evidence="3">Recombinase family protein</fullName>
    </submittedName>
</protein>
<feature type="domain" description="Recombinase" evidence="2">
    <location>
        <begin position="166"/>
        <end position="271"/>
    </location>
</feature>
<feature type="domain" description="Resolvase/invertase-type recombinase catalytic" evidence="1">
    <location>
        <begin position="9"/>
        <end position="157"/>
    </location>
</feature>
<dbReference type="PROSITE" id="PS51736">
    <property type="entry name" value="RECOMBINASES_3"/>
    <property type="match status" value="1"/>
</dbReference>
<evidence type="ECO:0000259" key="1">
    <source>
        <dbReference type="PROSITE" id="PS51736"/>
    </source>
</evidence>
<sequence length="477" mass="52543">MSARIMPKRAVIYTRVSRDDTGEGQSNDRQAKACQQLCDMRGWVVVREPIRDIAMSGYSGKGRNGWTEVMRMIEAGEADVVVAWHIDRMTRNMADLEKLIDIAEKQGVGVATVSGDIDLTTDVGRMVARILGAVARAEVERKAARTRLKNEQKASQGLPHLGGPRPFGYQEDWMGTIPAEADAIRLGAKMALAGETYAAIAQLWSSKGLNPPRGFGKDWTSEGVQNCLTNARNAAIRVYNGKQVGPAAWEPILDLDTYLRLTEIDRSPNRSANSGRTGRAPQNVLVGAFECGKCEGPVIASTKPRRGELRKTYACKAGHVFIERDIAENFIEGAAVARLSRPDAANLFSDDEPEDQQAVQAEITKLNDRLKMMSRMLGAGTMEQEDYEDAAGVARGLLRDAQNRLRTRTAPDFEGLSLGTGAVASQWKELSMARRRTIIRLLFDIKLMPVGQGRRIDRGEIDAKDRFVITDLEPART</sequence>
<evidence type="ECO:0000313" key="3">
    <source>
        <dbReference type="EMBL" id="GAA4726433.1"/>
    </source>
</evidence>
<dbReference type="InterPro" id="IPR036162">
    <property type="entry name" value="Resolvase-like_N_sf"/>
</dbReference>
<evidence type="ECO:0000259" key="2">
    <source>
        <dbReference type="PROSITE" id="PS51737"/>
    </source>
</evidence>
<evidence type="ECO:0000313" key="4">
    <source>
        <dbReference type="Proteomes" id="UP001500843"/>
    </source>
</evidence>
<proteinExistence type="predicted"/>
<name>A0ABP8YHB5_9MICO</name>
<dbReference type="Pfam" id="PF00239">
    <property type="entry name" value="Resolvase"/>
    <property type="match status" value="1"/>
</dbReference>
<dbReference type="InterPro" id="IPR011109">
    <property type="entry name" value="DNA_bind_recombinase_dom"/>
</dbReference>
<dbReference type="Gene3D" id="3.90.1750.20">
    <property type="entry name" value="Putative Large Serine Recombinase, Chain B, Domain 2"/>
    <property type="match status" value="1"/>
</dbReference>